<name>A0ABR4BHS4_9LECA</name>
<evidence type="ECO:0000256" key="1">
    <source>
        <dbReference type="SAM" id="MobiDB-lite"/>
    </source>
</evidence>
<organism evidence="2 3">
    <name type="scientific">Lepraria finkii</name>
    <dbReference type="NCBI Taxonomy" id="1340010"/>
    <lineage>
        <taxon>Eukaryota</taxon>
        <taxon>Fungi</taxon>
        <taxon>Dikarya</taxon>
        <taxon>Ascomycota</taxon>
        <taxon>Pezizomycotina</taxon>
        <taxon>Lecanoromycetes</taxon>
        <taxon>OSLEUM clade</taxon>
        <taxon>Lecanoromycetidae</taxon>
        <taxon>Lecanorales</taxon>
        <taxon>Lecanorineae</taxon>
        <taxon>Stereocaulaceae</taxon>
        <taxon>Lepraria</taxon>
    </lineage>
</organism>
<gene>
    <name evidence="2" type="ORF">ABVK25_002435</name>
</gene>
<proteinExistence type="predicted"/>
<keyword evidence="3" id="KW-1185">Reference proteome</keyword>
<dbReference type="EMBL" id="JBHFEH010000005">
    <property type="protein sequence ID" value="KAL2057382.1"/>
    <property type="molecule type" value="Genomic_DNA"/>
</dbReference>
<feature type="compositionally biased region" description="Polar residues" evidence="1">
    <location>
        <begin position="138"/>
        <end position="150"/>
    </location>
</feature>
<accession>A0ABR4BHS4</accession>
<reference evidence="2 3" key="1">
    <citation type="submission" date="2024-09" db="EMBL/GenBank/DDBJ databases">
        <title>Rethinking Asexuality: The Enigmatic Case of Functional Sexual Genes in Lepraria (Stereocaulaceae).</title>
        <authorList>
            <person name="Doellman M."/>
            <person name="Sun Y."/>
            <person name="Barcenas-Pena A."/>
            <person name="Lumbsch H.T."/>
            <person name="Grewe F."/>
        </authorList>
    </citation>
    <scope>NUCLEOTIDE SEQUENCE [LARGE SCALE GENOMIC DNA]</scope>
    <source>
        <strain evidence="2 3">Grewe 0041</strain>
    </source>
</reference>
<sequence>MTTPTSPGRDDDSRTLSIMVDDRDRPLSMLSTTSHSPNVIPAPRSPTRSLTTEMFNSQPFQRSSTGVSNHTFTFYSPPSIEEDEPIEDRQDTSRHLSFVSGVSEQYARTLSPITSKVPPAPRHHTRVSNTERKISAPTAVSDSLGFTSRPSDMLSMRMASMKAIKSPRDSTASTIESLADAETVNDYQAALRQVDDEVSTNPFRIQ</sequence>
<feature type="region of interest" description="Disordered" evidence="1">
    <location>
        <begin position="110"/>
        <end position="150"/>
    </location>
</feature>
<dbReference type="Proteomes" id="UP001590951">
    <property type="component" value="Unassembled WGS sequence"/>
</dbReference>
<evidence type="ECO:0000313" key="2">
    <source>
        <dbReference type="EMBL" id="KAL2057382.1"/>
    </source>
</evidence>
<comment type="caution">
    <text evidence="2">The sequence shown here is derived from an EMBL/GenBank/DDBJ whole genome shotgun (WGS) entry which is preliminary data.</text>
</comment>
<protein>
    <submittedName>
        <fullName evidence="2">Uncharacterized protein</fullName>
    </submittedName>
</protein>
<feature type="region of interest" description="Disordered" evidence="1">
    <location>
        <begin position="27"/>
        <end position="50"/>
    </location>
</feature>
<evidence type="ECO:0000313" key="3">
    <source>
        <dbReference type="Proteomes" id="UP001590951"/>
    </source>
</evidence>